<protein>
    <submittedName>
        <fullName evidence="1">Uncharacterized protein</fullName>
    </submittedName>
</protein>
<evidence type="ECO:0000313" key="2">
    <source>
        <dbReference type="Proteomes" id="UP000245119"/>
    </source>
</evidence>
<reference evidence="1 2" key="1">
    <citation type="submission" date="2018-04" db="EMBL/GenBank/DDBJ databases">
        <title>The genome of golden apple snail Pomacea canaliculata provides insight into stress tolerance and invasive adaptation.</title>
        <authorList>
            <person name="Liu C."/>
            <person name="Liu B."/>
            <person name="Ren Y."/>
            <person name="Zhang Y."/>
            <person name="Wang H."/>
            <person name="Li S."/>
            <person name="Jiang F."/>
            <person name="Yin L."/>
            <person name="Zhang G."/>
            <person name="Qian W."/>
            <person name="Fan W."/>
        </authorList>
    </citation>
    <scope>NUCLEOTIDE SEQUENCE [LARGE SCALE GENOMIC DNA]</scope>
    <source>
        <strain evidence="1">SZHN2017</strain>
        <tissue evidence="1">Muscle</tissue>
    </source>
</reference>
<dbReference type="Proteomes" id="UP000245119">
    <property type="component" value="Linkage Group LG10"/>
</dbReference>
<comment type="caution">
    <text evidence="1">The sequence shown here is derived from an EMBL/GenBank/DDBJ whole genome shotgun (WGS) entry which is preliminary data.</text>
</comment>
<organism evidence="1 2">
    <name type="scientific">Pomacea canaliculata</name>
    <name type="common">Golden apple snail</name>
    <dbReference type="NCBI Taxonomy" id="400727"/>
    <lineage>
        <taxon>Eukaryota</taxon>
        <taxon>Metazoa</taxon>
        <taxon>Spiralia</taxon>
        <taxon>Lophotrochozoa</taxon>
        <taxon>Mollusca</taxon>
        <taxon>Gastropoda</taxon>
        <taxon>Caenogastropoda</taxon>
        <taxon>Architaenioglossa</taxon>
        <taxon>Ampullarioidea</taxon>
        <taxon>Ampullariidae</taxon>
        <taxon>Pomacea</taxon>
    </lineage>
</organism>
<name>A0A2T7NQM3_POMCA</name>
<evidence type="ECO:0000313" key="1">
    <source>
        <dbReference type="EMBL" id="PVD23456.1"/>
    </source>
</evidence>
<keyword evidence="2" id="KW-1185">Reference proteome</keyword>
<proteinExistence type="predicted"/>
<sequence>MQQRGLPCSAVQHGSCGTDVVVDTHQAVCVAAVLPGETNGQKSVCDSATRPTCHWSPWCRTTQTLAEEDADKQTGGGATRASQPSLSAIVKTRSLFDFVRTDSWLHGKRAASCEIGLWGGLAPRPCYHREDRVYQVRAAQSQPTLQFNIVRGRVASDVLAAVEMTWMQGTVEG</sequence>
<dbReference type="AlphaFoldDB" id="A0A2T7NQM3"/>
<gene>
    <name evidence="1" type="ORF">C0Q70_16728</name>
</gene>
<dbReference type="EMBL" id="PZQS01000010">
    <property type="protein sequence ID" value="PVD23456.1"/>
    <property type="molecule type" value="Genomic_DNA"/>
</dbReference>
<accession>A0A2T7NQM3</accession>